<keyword evidence="2" id="KW-0812">Transmembrane</keyword>
<dbReference type="InterPro" id="IPR036790">
    <property type="entry name" value="Frizzled_dom_sf"/>
</dbReference>
<reference evidence="4 5" key="2">
    <citation type="journal article" date="2019" name="G3 (Bethesda)">
        <title>Hybrid Assembly of the Genome of the Entomopathogenic Nematode Steinernema carpocapsae Identifies the X-Chromosome.</title>
        <authorList>
            <person name="Serra L."/>
            <person name="Macchietto M."/>
            <person name="Macias-Munoz A."/>
            <person name="McGill C.J."/>
            <person name="Rodriguez I.M."/>
            <person name="Rodriguez B."/>
            <person name="Murad R."/>
            <person name="Mortazavi A."/>
        </authorList>
    </citation>
    <scope>NUCLEOTIDE SEQUENCE [LARGE SCALE GENOMIC DNA]</scope>
    <source>
        <strain evidence="4 5">ALL</strain>
    </source>
</reference>
<dbReference type="Proteomes" id="UP000298663">
    <property type="component" value="Unassembled WGS sequence"/>
</dbReference>
<proteinExistence type="predicted"/>
<accession>A0A4U5NDG0</accession>
<keyword evidence="2" id="KW-1133">Transmembrane helix</keyword>
<keyword evidence="3" id="KW-0732">Signal</keyword>
<evidence type="ECO:0000256" key="3">
    <source>
        <dbReference type="SAM" id="SignalP"/>
    </source>
</evidence>
<feature type="transmembrane region" description="Helical" evidence="2">
    <location>
        <begin position="209"/>
        <end position="231"/>
    </location>
</feature>
<feature type="compositionally biased region" description="Polar residues" evidence="1">
    <location>
        <begin position="287"/>
        <end position="297"/>
    </location>
</feature>
<feature type="region of interest" description="Disordered" evidence="1">
    <location>
        <begin position="236"/>
        <end position="304"/>
    </location>
</feature>
<evidence type="ECO:0000313" key="4">
    <source>
        <dbReference type="EMBL" id="TKR80652.1"/>
    </source>
</evidence>
<feature type="signal peptide" evidence="3">
    <location>
        <begin position="1"/>
        <end position="24"/>
    </location>
</feature>
<protein>
    <submittedName>
        <fullName evidence="4">Uncharacterized protein</fullName>
    </submittedName>
</protein>
<evidence type="ECO:0000256" key="2">
    <source>
        <dbReference type="SAM" id="Phobius"/>
    </source>
</evidence>
<evidence type="ECO:0000313" key="5">
    <source>
        <dbReference type="Proteomes" id="UP000298663"/>
    </source>
</evidence>
<organism evidence="4 5">
    <name type="scientific">Steinernema carpocapsae</name>
    <name type="common">Entomopathogenic nematode</name>
    <dbReference type="NCBI Taxonomy" id="34508"/>
    <lineage>
        <taxon>Eukaryota</taxon>
        <taxon>Metazoa</taxon>
        <taxon>Ecdysozoa</taxon>
        <taxon>Nematoda</taxon>
        <taxon>Chromadorea</taxon>
        <taxon>Rhabditida</taxon>
        <taxon>Tylenchina</taxon>
        <taxon>Panagrolaimomorpha</taxon>
        <taxon>Strongyloidoidea</taxon>
        <taxon>Steinernematidae</taxon>
        <taxon>Steinernema</taxon>
    </lineage>
</organism>
<feature type="chain" id="PRO_5020244102" evidence="3">
    <location>
        <begin position="25"/>
        <end position="462"/>
    </location>
</feature>
<keyword evidence="2" id="KW-0472">Membrane</keyword>
<dbReference type="OrthoDB" id="5825023at2759"/>
<gene>
    <name evidence="4" type="ORF">L596_014692</name>
</gene>
<keyword evidence="5" id="KW-1185">Reference proteome</keyword>
<dbReference type="AlphaFoldDB" id="A0A4U5NDG0"/>
<feature type="compositionally biased region" description="Low complexity" evidence="1">
    <location>
        <begin position="238"/>
        <end position="253"/>
    </location>
</feature>
<sequence length="462" mass="51330">MGLKAATSHLWVVFVAGLLSRSAAIDQEHGIDGKSFQKECDSGDGWYCHKACRAEVVNERCNIPSGNETCFGMPIRYNYSKEHELEMKFEPLEKEHPRCWAALAPLLCAAAYRPCTVRSTYIQDVATSEIRVSSIGALQVLSQDACIKALKECGVIAKVLGLPYLNCSSEAAKKEERPKLFSSNSSCNVSFALSEKWVVRESGSYSLDVVLPITFFLVGLIALIIGVILCCRNGNTRPSSPNSSASSDSLSNPEMERPREPQQNSYEEPGVFYEAADDEEMDGNDGPSENSRTSSESVHSEISDISTEEKLELYKLMSQPDCRLRRIDGQRVMNPFKLALFMAQNEEDFGCPSRVSVKRLSAALDPSLPQMTSPDGLIWSFHPEYVPCYFPSSNIFCTPLAEDDLDEKCHTLLEGMPEFEGVEGNKRYELLFKMLRDLEEIIPCTEPMLIMDDGSGVPMDPV</sequence>
<reference evidence="4 5" key="1">
    <citation type="journal article" date="2015" name="Genome Biol.">
        <title>Comparative genomics of Steinernema reveals deeply conserved gene regulatory networks.</title>
        <authorList>
            <person name="Dillman A.R."/>
            <person name="Macchietto M."/>
            <person name="Porter C.F."/>
            <person name="Rogers A."/>
            <person name="Williams B."/>
            <person name="Antoshechkin I."/>
            <person name="Lee M.M."/>
            <person name="Goodwin Z."/>
            <person name="Lu X."/>
            <person name="Lewis E.E."/>
            <person name="Goodrich-Blair H."/>
            <person name="Stock S.P."/>
            <person name="Adams B.J."/>
            <person name="Sternberg P.W."/>
            <person name="Mortazavi A."/>
        </authorList>
    </citation>
    <scope>NUCLEOTIDE SEQUENCE [LARGE SCALE GENOMIC DNA]</scope>
    <source>
        <strain evidence="4 5">ALL</strain>
    </source>
</reference>
<dbReference type="Gene3D" id="1.10.2000.10">
    <property type="entry name" value="Frizzled cysteine-rich domain"/>
    <property type="match status" value="1"/>
</dbReference>
<name>A0A4U5NDG0_STECR</name>
<dbReference type="EMBL" id="AZBU02000004">
    <property type="protein sequence ID" value="TKR80652.1"/>
    <property type="molecule type" value="Genomic_DNA"/>
</dbReference>
<comment type="caution">
    <text evidence="4">The sequence shown here is derived from an EMBL/GenBank/DDBJ whole genome shotgun (WGS) entry which is preliminary data.</text>
</comment>
<evidence type="ECO:0000256" key="1">
    <source>
        <dbReference type="SAM" id="MobiDB-lite"/>
    </source>
</evidence>